<dbReference type="Gene3D" id="3.40.50.620">
    <property type="entry name" value="HUPs"/>
    <property type="match status" value="1"/>
</dbReference>
<dbReference type="GO" id="GO:0005524">
    <property type="term" value="F:ATP binding"/>
    <property type="evidence" value="ECO:0007669"/>
    <property type="project" value="UniProtKB-KW"/>
</dbReference>
<evidence type="ECO:0000256" key="6">
    <source>
        <dbReference type="ARBA" id="ARBA00048741"/>
    </source>
</evidence>
<evidence type="ECO:0000256" key="2">
    <source>
        <dbReference type="ARBA" id="ARBA00005752"/>
    </source>
</evidence>
<protein>
    <recommendedName>
        <fullName evidence="3">asparagine synthase (glutamine-hydrolyzing)</fullName>
        <ecNumber evidence="3">6.3.5.4</ecNumber>
    </recommendedName>
</protein>
<evidence type="ECO:0000256" key="4">
    <source>
        <dbReference type="ARBA" id="ARBA00022741"/>
    </source>
</evidence>
<dbReference type="InterPro" id="IPR017932">
    <property type="entry name" value="GATase_2_dom"/>
</dbReference>
<dbReference type="PATRIC" id="fig|1267766.3.peg.1764"/>
<gene>
    <name evidence="9" type="primary">asnO</name>
    <name evidence="9" type="ORF">WYH_01748</name>
</gene>
<dbReference type="Pfam" id="PF00733">
    <property type="entry name" value="Asn_synthase"/>
    <property type="match status" value="1"/>
</dbReference>
<comment type="similarity">
    <text evidence="2">Belongs to the asparagine synthetase family.</text>
</comment>
<dbReference type="InterPro" id="IPR014729">
    <property type="entry name" value="Rossmann-like_a/b/a_fold"/>
</dbReference>
<feature type="domain" description="Asparagine synthetase" evidence="7">
    <location>
        <begin position="195"/>
        <end position="569"/>
    </location>
</feature>
<dbReference type="SUPFAM" id="SSF52402">
    <property type="entry name" value="Adenine nucleotide alpha hydrolases-like"/>
    <property type="match status" value="1"/>
</dbReference>
<dbReference type="SUPFAM" id="SSF56235">
    <property type="entry name" value="N-terminal nucleophile aminohydrolases (Ntn hydrolases)"/>
    <property type="match status" value="1"/>
</dbReference>
<dbReference type="Gene3D" id="3.60.20.10">
    <property type="entry name" value="Glutamine Phosphoribosylpyrophosphate, subunit 1, domain 1"/>
    <property type="match status" value="1"/>
</dbReference>
<dbReference type="InterPro" id="IPR001962">
    <property type="entry name" value="Asn_synthase"/>
</dbReference>
<comment type="catalytic activity">
    <reaction evidence="6">
        <text>L-aspartate + L-glutamine + ATP + H2O = L-asparagine + L-glutamate + AMP + diphosphate + H(+)</text>
        <dbReference type="Rhea" id="RHEA:12228"/>
        <dbReference type="ChEBI" id="CHEBI:15377"/>
        <dbReference type="ChEBI" id="CHEBI:15378"/>
        <dbReference type="ChEBI" id="CHEBI:29985"/>
        <dbReference type="ChEBI" id="CHEBI:29991"/>
        <dbReference type="ChEBI" id="CHEBI:30616"/>
        <dbReference type="ChEBI" id="CHEBI:33019"/>
        <dbReference type="ChEBI" id="CHEBI:58048"/>
        <dbReference type="ChEBI" id="CHEBI:58359"/>
        <dbReference type="ChEBI" id="CHEBI:456215"/>
        <dbReference type="EC" id="6.3.5.4"/>
    </reaction>
</comment>
<dbReference type="AlphaFoldDB" id="A0A0F7KT60"/>
<dbReference type="OrthoDB" id="9763290at2"/>
<dbReference type="InterPro" id="IPR051786">
    <property type="entry name" value="ASN_synthetase/amidase"/>
</dbReference>
<dbReference type="PANTHER" id="PTHR43284">
    <property type="entry name" value="ASPARAGINE SYNTHETASE (GLUTAMINE-HYDROLYZING)"/>
    <property type="match status" value="1"/>
</dbReference>
<comment type="pathway">
    <text evidence="1">Amino-acid biosynthesis; L-asparagine biosynthesis; L-asparagine from L-aspartate (L-Gln route): step 1/1.</text>
</comment>
<proteinExistence type="inferred from homology"/>
<evidence type="ECO:0000259" key="7">
    <source>
        <dbReference type="Pfam" id="PF00733"/>
    </source>
</evidence>
<dbReference type="InterPro" id="IPR006426">
    <property type="entry name" value="Asn_synth_AEB"/>
</dbReference>
<dbReference type="Pfam" id="PF13537">
    <property type="entry name" value="GATase_7"/>
    <property type="match status" value="1"/>
</dbReference>
<dbReference type="Proteomes" id="UP000034392">
    <property type="component" value="Chromosome"/>
</dbReference>
<evidence type="ECO:0000259" key="8">
    <source>
        <dbReference type="Pfam" id="PF13537"/>
    </source>
</evidence>
<name>A0A0F7KT60_9SPHN</name>
<evidence type="ECO:0000313" key="10">
    <source>
        <dbReference type="Proteomes" id="UP000034392"/>
    </source>
</evidence>
<organism evidence="9 10">
    <name type="scientific">Croceibacterium atlanticum</name>
    <dbReference type="NCBI Taxonomy" id="1267766"/>
    <lineage>
        <taxon>Bacteria</taxon>
        <taxon>Pseudomonadati</taxon>
        <taxon>Pseudomonadota</taxon>
        <taxon>Alphaproteobacteria</taxon>
        <taxon>Sphingomonadales</taxon>
        <taxon>Erythrobacteraceae</taxon>
        <taxon>Croceibacterium</taxon>
    </lineage>
</organism>
<evidence type="ECO:0000256" key="1">
    <source>
        <dbReference type="ARBA" id="ARBA00005187"/>
    </source>
</evidence>
<dbReference type="EMBL" id="CP011452">
    <property type="protein sequence ID" value="AKH42784.1"/>
    <property type="molecule type" value="Genomic_DNA"/>
</dbReference>
<dbReference type="GO" id="GO:0004066">
    <property type="term" value="F:asparagine synthase (glutamine-hydrolyzing) activity"/>
    <property type="evidence" value="ECO:0007669"/>
    <property type="project" value="UniProtKB-EC"/>
</dbReference>
<reference evidence="9" key="1">
    <citation type="submission" date="2015-05" db="EMBL/GenBank/DDBJ databases">
        <title>The complete genome of Altererythrobacter atlanticus strain 26DY36.</title>
        <authorList>
            <person name="Wu Y.-H."/>
            <person name="Cheng H."/>
            <person name="Wu X.-W."/>
        </authorList>
    </citation>
    <scope>NUCLEOTIDE SEQUENCE [LARGE SCALE GENOMIC DNA]</scope>
    <source>
        <strain evidence="9">26DY36</strain>
    </source>
</reference>
<dbReference type="PANTHER" id="PTHR43284:SF1">
    <property type="entry name" value="ASPARAGINE SYNTHETASE"/>
    <property type="match status" value="1"/>
</dbReference>
<evidence type="ECO:0000256" key="3">
    <source>
        <dbReference type="ARBA" id="ARBA00012737"/>
    </source>
</evidence>
<dbReference type="PIRSF" id="PIRSF001589">
    <property type="entry name" value="Asn_synthetase_glu-h"/>
    <property type="match status" value="1"/>
</dbReference>
<dbReference type="RefSeq" id="WP_046903511.1">
    <property type="nucleotide sequence ID" value="NZ_CP011452.2"/>
</dbReference>
<dbReference type="KEGG" id="aay:WYH_01748"/>
<feature type="domain" description="Glutamine amidotransferase type-2" evidence="8">
    <location>
        <begin position="42"/>
        <end position="116"/>
    </location>
</feature>
<keyword evidence="10" id="KW-1185">Reference proteome</keyword>
<evidence type="ECO:0000256" key="5">
    <source>
        <dbReference type="ARBA" id="ARBA00022840"/>
    </source>
</evidence>
<keyword evidence="4" id="KW-0547">Nucleotide-binding</keyword>
<dbReference type="InterPro" id="IPR029055">
    <property type="entry name" value="Ntn_hydrolases_N"/>
</dbReference>
<keyword evidence="9" id="KW-0436">Ligase</keyword>
<dbReference type="STRING" id="1267766.WYH_01748"/>
<dbReference type="EC" id="6.3.5.4" evidence="3"/>
<accession>A0A0F7KT60</accession>
<evidence type="ECO:0000313" key="9">
    <source>
        <dbReference type="EMBL" id="AKH42784.1"/>
    </source>
</evidence>
<keyword evidence="5" id="KW-0067">ATP-binding</keyword>
<dbReference type="GO" id="GO:0006529">
    <property type="term" value="P:asparagine biosynthetic process"/>
    <property type="evidence" value="ECO:0007669"/>
    <property type="project" value="InterPro"/>
</dbReference>
<sequence>MILHTERRDGFTWEWEAGPRSGAGQGAAIPFIAPGLRLDNRAELASALGLPPKSDDETVLLAAWARWGEGMADRLRGPFAFAIADFAGNRAYLARDVFGLCPLYYHLDRNGLVVAGSSRLARAILGKDLPRDHLNLADFVQGQAMDKTGTIHLGIRRLPPAHYLIAGPQEDLCRRYWSFAQAPRQQSGSDAAEHFRALFDISVERAHCGAKPCLPLSGGLDSSSIAGSLAANHVSLSAIPTLTLTYRETANWNDAPYLAELDHRFGLMRREIAADRHDPLADMKDWLRVLDGPYVSYGHSVSSQLLPLSRELGCDTVLSGHGGDEVVSYGIGRLNELARRGDWATLWRNLDGSAGLFGQSRIRLFRKYLTHKPFFRRVERRLQRGAAQAETRQSLSDDLADLAGSDRYHVTLASTRSDHDDRMLQEEALDHPIQALSLETIAACSHASGVVTRMPFYDRELVECSLSLPSEWKLRHGLSRWIMRRAMDGRLPPGILARRSKFDFAQAFRAGLLDQREKILDLADPARLGPFVHAGRLKELRNRLSRNDTNIEMDDAYFLWRASILAMWIDIAGQRLERPRLLPLKEIIRQ</sequence>